<keyword evidence="5 7" id="KW-1133">Transmembrane helix</keyword>
<comment type="caution">
    <text evidence="7">Lacks conserved residue(s) required for the propagation of feature annotation.</text>
</comment>
<evidence type="ECO:0000256" key="2">
    <source>
        <dbReference type="ARBA" id="ARBA00022502"/>
    </source>
</evidence>
<evidence type="ECO:0000256" key="7">
    <source>
        <dbReference type="RuleBase" id="RU365066"/>
    </source>
</evidence>
<dbReference type="GO" id="GO:0016788">
    <property type="term" value="F:hydrolase activity, acting on ester bonds"/>
    <property type="evidence" value="ECO:0007669"/>
    <property type="project" value="TreeGrafter"/>
</dbReference>
<feature type="transmembrane region" description="Helical" evidence="7">
    <location>
        <begin position="272"/>
        <end position="292"/>
    </location>
</feature>
<comment type="function">
    <text evidence="7">Involved in the lipid remodeling steps of GPI-anchor maturation.</text>
</comment>
<dbReference type="PROSITE" id="PS51257">
    <property type="entry name" value="PROKAR_LIPOPROTEIN"/>
    <property type="match status" value="1"/>
</dbReference>
<feature type="chain" id="PRO_5040539774" description="Post-GPI attachment to proteins factor 3" evidence="7">
    <location>
        <begin position="20"/>
        <end position="340"/>
    </location>
</feature>
<dbReference type="Pfam" id="PF04080">
    <property type="entry name" value="Per1"/>
    <property type="match status" value="1"/>
</dbReference>
<dbReference type="Proteomes" id="UP000703269">
    <property type="component" value="Unassembled WGS sequence"/>
</dbReference>
<accession>A0A9P3G4C7</accession>
<keyword evidence="9" id="KW-1185">Reference proteome</keyword>
<evidence type="ECO:0000256" key="4">
    <source>
        <dbReference type="ARBA" id="ARBA00022729"/>
    </source>
</evidence>
<dbReference type="GO" id="GO:0006506">
    <property type="term" value="P:GPI anchor biosynthetic process"/>
    <property type="evidence" value="ECO:0007669"/>
    <property type="project" value="UniProtKB-KW"/>
</dbReference>
<name>A0A9P3G4C7_9APHY</name>
<evidence type="ECO:0000256" key="3">
    <source>
        <dbReference type="ARBA" id="ARBA00022692"/>
    </source>
</evidence>
<feature type="signal peptide" evidence="7">
    <location>
        <begin position="1"/>
        <end position="19"/>
    </location>
</feature>
<evidence type="ECO:0000313" key="9">
    <source>
        <dbReference type="Proteomes" id="UP000703269"/>
    </source>
</evidence>
<keyword evidence="3 7" id="KW-0812">Transmembrane</keyword>
<dbReference type="PANTHER" id="PTHR13148:SF0">
    <property type="entry name" value="POST-GPI ATTACHMENT TO PROTEINS FACTOR 3"/>
    <property type="match status" value="1"/>
</dbReference>
<comment type="subcellular location">
    <subcellularLocation>
        <location evidence="1">Endomembrane system</location>
        <topology evidence="1">Multi-pass membrane protein</topology>
    </subcellularLocation>
    <subcellularLocation>
        <location evidence="7">Endoplasmic reticulum membrane</location>
        <topology evidence="7">Multi-pass membrane protein</topology>
    </subcellularLocation>
</comment>
<organism evidence="8 9">
    <name type="scientific">Phanerochaete sordida</name>
    <dbReference type="NCBI Taxonomy" id="48140"/>
    <lineage>
        <taxon>Eukaryota</taxon>
        <taxon>Fungi</taxon>
        <taxon>Dikarya</taxon>
        <taxon>Basidiomycota</taxon>
        <taxon>Agaricomycotina</taxon>
        <taxon>Agaricomycetes</taxon>
        <taxon>Polyporales</taxon>
        <taxon>Phanerochaetaceae</taxon>
        <taxon>Phanerochaete</taxon>
    </lineage>
</organism>
<dbReference type="OrthoDB" id="419770at2759"/>
<feature type="transmembrane region" description="Helical" evidence="7">
    <location>
        <begin position="163"/>
        <end position="182"/>
    </location>
</feature>
<gene>
    <name evidence="8" type="ORF">PsYK624_041390</name>
</gene>
<feature type="transmembrane region" description="Helical" evidence="7">
    <location>
        <begin position="228"/>
        <end position="251"/>
    </location>
</feature>
<dbReference type="AlphaFoldDB" id="A0A9P3G4C7"/>
<evidence type="ECO:0000256" key="1">
    <source>
        <dbReference type="ARBA" id="ARBA00004127"/>
    </source>
</evidence>
<dbReference type="InterPro" id="IPR007217">
    <property type="entry name" value="Per1-like"/>
</dbReference>
<protein>
    <recommendedName>
        <fullName evidence="7">Post-GPI attachment to proteins factor 3</fullName>
    </recommendedName>
</protein>
<proteinExistence type="inferred from homology"/>
<feature type="transmembrane region" description="Helical" evidence="7">
    <location>
        <begin position="304"/>
        <end position="322"/>
    </location>
</feature>
<dbReference type="PANTHER" id="PTHR13148">
    <property type="entry name" value="PER1-RELATED"/>
    <property type="match status" value="1"/>
</dbReference>
<evidence type="ECO:0000256" key="5">
    <source>
        <dbReference type="ARBA" id="ARBA00022989"/>
    </source>
</evidence>
<keyword evidence="2 7" id="KW-0337">GPI-anchor biosynthesis</keyword>
<evidence type="ECO:0000256" key="6">
    <source>
        <dbReference type="ARBA" id="ARBA00023136"/>
    </source>
</evidence>
<dbReference type="GO" id="GO:0005789">
    <property type="term" value="C:endoplasmic reticulum membrane"/>
    <property type="evidence" value="ECO:0007669"/>
    <property type="project" value="UniProtKB-SubCell"/>
</dbReference>
<comment type="caution">
    <text evidence="8">The sequence shown here is derived from an EMBL/GenBank/DDBJ whole genome shotgun (WGS) entry which is preliminary data.</text>
</comment>
<dbReference type="EMBL" id="BPQB01000008">
    <property type="protein sequence ID" value="GJE88056.1"/>
    <property type="molecule type" value="Genomic_DNA"/>
</dbReference>
<feature type="transmembrane region" description="Helical" evidence="7">
    <location>
        <begin position="203"/>
        <end position="222"/>
    </location>
</feature>
<keyword evidence="7" id="KW-0256">Endoplasmic reticulum</keyword>
<comment type="similarity">
    <text evidence="7">Belongs to the PGAP3 family.</text>
</comment>
<evidence type="ECO:0000313" key="8">
    <source>
        <dbReference type="EMBL" id="GJE88056.1"/>
    </source>
</evidence>
<keyword evidence="6 7" id="KW-0472">Membrane</keyword>
<sequence>MRRFLLPCTLLALACIALASSGDRAQVYVDCVASCGAQICGASYPSLPLALRLTRWTCTDDCKYQCMHAITDVAIESGDRIHQYHGKWPFWRLAGMQEPASVAFSLLNMYFHIRGAMEVNRRIPSGHPMRRYYFGFAAVSVNAWIWSSVFHTRDLPVTEKLDYFSAALAILYALFYTMVRLYHLYPLPNRSPQASSLPSTIHSLLALLCSLAYIGHVTYLTTLPRFDYAYNMAFNLGVGMTHNVLWLLYSLPSSLSVFRRFPGRPKSYRPTFASKAAIFVFLTTAATALELFDFPPWYRTIDAHSLWHLVTAPIAAFWYQFLIEDALDDGWKAGKQELIA</sequence>
<feature type="transmembrane region" description="Helical" evidence="7">
    <location>
        <begin position="132"/>
        <end position="151"/>
    </location>
</feature>
<reference evidence="8 9" key="1">
    <citation type="submission" date="2021-08" db="EMBL/GenBank/DDBJ databases">
        <title>Draft Genome Sequence of Phanerochaete sordida strain YK-624.</title>
        <authorList>
            <person name="Mori T."/>
            <person name="Dohra H."/>
            <person name="Suzuki T."/>
            <person name="Kawagishi H."/>
            <person name="Hirai H."/>
        </authorList>
    </citation>
    <scope>NUCLEOTIDE SEQUENCE [LARGE SCALE GENOMIC DNA]</scope>
    <source>
        <strain evidence="8 9">YK-624</strain>
    </source>
</reference>
<keyword evidence="4 7" id="KW-0732">Signal</keyword>